<dbReference type="GO" id="GO:0005886">
    <property type="term" value="C:plasma membrane"/>
    <property type="evidence" value="ECO:0007669"/>
    <property type="project" value="UniProtKB-SubCell"/>
</dbReference>
<evidence type="ECO:0000256" key="1">
    <source>
        <dbReference type="ARBA" id="ARBA00004651"/>
    </source>
</evidence>
<dbReference type="GO" id="GO:0022857">
    <property type="term" value="F:transmembrane transporter activity"/>
    <property type="evidence" value="ECO:0007669"/>
    <property type="project" value="InterPro"/>
</dbReference>
<protein>
    <submittedName>
        <fullName evidence="9">DHA2 family efflux MFS transporter permease subunit</fullName>
    </submittedName>
</protein>
<evidence type="ECO:0000313" key="10">
    <source>
        <dbReference type="Proteomes" id="UP000326779"/>
    </source>
</evidence>
<feature type="transmembrane region" description="Helical" evidence="7">
    <location>
        <begin position="265"/>
        <end position="288"/>
    </location>
</feature>
<keyword evidence="6 7" id="KW-0472">Membrane</keyword>
<dbReference type="InterPro" id="IPR005829">
    <property type="entry name" value="Sugar_transporter_CS"/>
</dbReference>
<dbReference type="Gene3D" id="1.20.1720.10">
    <property type="entry name" value="Multidrug resistance protein D"/>
    <property type="match status" value="1"/>
</dbReference>
<evidence type="ECO:0000259" key="8">
    <source>
        <dbReference type="PROSITE" id="PS50850"/>
    </source>
</evidence>
<evidence type="ECO:0000256" key="3">
    <source>
        <dbReference type="ARBA" id="ARBA00022475"/>
    </source>
</evidence>
<name>A0A5P8M376_9LACO</name>
<feature type="transmembrane region" description="Helical" evidence="7">
    <location>
        <begin position="225"/>
        <end position="244"/>
    </location>
</feature>
<feature type="transmembrane region" description="Helical" evidence="7">
    <location>
        <begin position="75"/>
        <end position="98"/>
    </location>
</feature>
<evidence type="ECO:0000256" key="2">
    <source>
        <dbReference type="ARBA" id="ARBA00022448"/>
    </source>
</evidence>
<dbReference type="Pfam" id="PF07690">
    <property type="entry name" value="MFS_1"/>
    <property type="match status" value="1"/>
</dbReference>
<dbReference type="NCBIfam" id="TIGR00711">
    <property type="entry name" value="efflux_EmrB"/>
    <property type="match status" value="1"/>
</dbReference>
<dbReference type="SUPFAM" id="SSF103473">
    <property type="entry name" value="MFS general substrate transporter"/>
    <property type="match status" value="1"/>
</dbReference>
<feature type="transmembrane region" description="Helical" evidence="7">
    <location>
        <begin position="104"/>
        <end position="125"/>
    </location>
</feature>
<dbReference type="AlphaFoldDB" id="A0A5P8M376"/>
<dbReference type="PANTHER" id="PTHR42718">
    <property type="entry name" value="MAJOR FACILITATOR SUPERFAMILY MULTIDRUG TRANSPORTER MFSC"/>
    <property type="match status" value="1"/>
</dbReference>
<feature type="transmembrane region" description="Helical" evidence="7">
    <location>
        <begin position="598"/>
        <end position="622"/>
    </location>
</feature>
<dbReference type="PROSITE" id="PS00216">
    <property type="entry name" value="SUGAR_TRANSPORT_1"/>
    <property type="match status" value="1"/>
</dbReference>
<evidence type="ECO:0000256" key="6">
    <source>
        <dbReference type="ARBA" id="ARBA00023136"/>
    </source>
</evidence>
<evidence type="ECO:0000256" key="4">
    <source>
        <dbReference type="ARBA" id="ARBA00022692"/>
    </source>
</evidence>
<reference evidence="9 10" key="1">
    <citation type="submission" date="2019-10" db="EMBL/GenBank/DDBJ databases">
        <title>The completed genome of Lactobacillus harbinensis M1.</title>
        <authorList>
            <person name="Zheng Y."/>
        </authorList>
    </citation>
    <scope>NUCLEOTIDE SEQUENCE [LARGE SCALE GENOMIC DNA]</scope>
    <source>
        <strain evidence="9 10">M1</strain>
    </source>
</reference>
<feature type="transmembrane region" description="Helical" evidence="7">
    <location>
        <begin position="195"/>
        <end position="213"/>
    </location>
</feature>
<evidence type="ECO:0000313" key="9">
    <source>
        <dbReference type="EMBL" id="QFR22734.1"/>
    </source>
</evidence>
<feature type="domain" description="Major facilitator superfamily (MFS) profile" evidence="8">
    <location>
        <begin position="9"/>
        <end position="441"/>
    </location>
</feature>
<keyword evidence="2" id="KW-0813">Transport</keyword>
<dbReference type="NCBIfam" id="TIGR03057">
    <property type="entry name" value="xxxLxxG_by_4"/>
    <property type="match status" value="1"/>
</dbReference>
<dbReference type="PANTHER" id="PTHR42718:SF46">
    <property type="entry name" value="BLR6921 PROTEIN"/>
    <property type="match status" value="1"/>
</dbReference>
<dbReference type="InterPro" id="IPR023908">
    <property type="entry name" value="xxxLxxG_rpt"/>
</dbReference>
<gene>
    <name evidence="9" type="ORF">D1010_04370</name>
</gene>
<evidence type="ECO:0000256" key="5">
    <source>
        <dbReference type="ARBA" id="ARBA00022989"/>
    </source>
</evidence>
<dbReference type="KEGG" id="lhb:D1010_04370"/>
<dbReference type="Gene3D" id="1.20.1250.20">
    <property type="entry name" value="MFS general substrate transporter like domains"/>
    <property type="match status" value="1"/>
</dbReference>
<dbReference type="InterPro" id="IPR004638">
    <property type="entry name" value="EmrB-like"/>
</dbReference>
<keyword evidence="5 7" id="KW-1133">Transmembrane helix</keyword>
<dbReference type="RefSeq" id="WP_152260322.1">
    <property type="nucleotide sequence ID" value="NZ_CP045143.1"/>
</dbReference>
<feature type="transmembrane region" description="Helical" evidence="7">
    <location>
        <begin position="163"/>
        <end position="183"/>
    </location>
</feature>
<feature type="transmembrane region" description="Helical" evidence="7">
    <location>
        <begin position="7"/>
        <end position="31"/>
    </location>
</feature>
<dbReference type="EMBL" id="CP045143">
    <property type="protein sequence ID" value="QFR22734.1"/>
    <property type="molecule type" value="Genomic_DNA"/>
</dbReference>
<dbReference type="InterPro" id="IPR036259">
    <property type="entry name" value="MFS_trans_sf"/>
</dbReference>
<comment type="subcellular location">
    <subcellularLocation>
        <location evidence="1">Cell membrane</location>
        <topology evidence="1">Multi-pass membrane protein</topology>
    </subcellularLocation>
</comment>
<feature type="transmembrane region" description="Helical" evidence="7">
    <location>
        <begin position="132"/>
        <end position="151"/>
    </location>
</feature>
<organism evidence="9 10">
    <name type="scientific">Schleiferilactobacillus harbinensis</name>
    <dbReference type="NCBI Taxonomy" id="304207"/>
    <lineage>
        <taxon>Bacteria</taxon>
        <taxon>Bacillati</taxon>
        <taxon>Bacillota</taxon>
        <taxon>Bacilli</taxon>
        <taxon>Lactobacillales</taxon>
        <taxon>Lactobacillaceae</taxon>
        <taxon>Schleiferilactobacillus</taxon>
    </lineage>
</organism>
<dbReference type="PROSITE" id="PS50850">
    <property type="entry name" value="MFS"/>
    <property type="match status" value="1"/>
</dbReference>
<dbReference type="Proteomes" id="UP000326779">
    <property type="component" value="Chromosome"/>
</dbReference>
<feature type="transmembrane region" description="Helical" evidence="7">
    <location>
        <begin position="328"/>
        <end position="347"/>
    </location>
</feature>
<sequence>MSKTVKGLAFTGLVIAMFMGILDSTVVNIALPKLQTAFNVSATTVSWVATSYLLSLSVFLITSAKIADQFGRKKLMLIGLVIFGGFSLASAFAQSIWALVVFRFFQGIGGAIITPIVLPMGIAIFGKDKLPFVASVGAAVSAAAAAAGPPLGGILLRVASWRWIFGINLPFALIALVLVTFCIRETYDETSSKHVDVFGIVLFTIALFALVFALLKSHDFGGSSIWIWGNLIVAAVFLIAFLLVEKFSQYPMLDLSLFRDKTFTSSTIVFFIVGFSLVAPTLILNYFLQDVKTYSPLHAALIIMTVSLTIIISMPLGTKIADGLDARWVNLMGMALMVFGLGAFGLIKLATAPAIIVVFLIVFGLGFGFSAQSVVSAVKHIPIEKNGIASGVVNAARQIGTCLGIAILMTCLSSNLTTARHDIRTSAVTEIQKQYLAQSTKTALMQTVQHSATITTKQVTAIVKGHDPIAPARGTTLGKLYTASQQLATGTEKISAGVSPLKSGLEQLSEGQQHITVGLTAAAKTIPTAAALTELAQASGQAATGVAKLAQAAGQLTNGELQLASGQQQVSTGIAQLAQGMAVQSAFSKIQHTKNQKITAAFAQVYLVAALVTLVCLPVAWWTDRKGTAQA</sequence>
<proteinExistence type="predicted"/>
<feature type="transmembrane region" description="Helical" evidence="7">
    <location>
        <begin position="294"/>
        <end position="316"/>
    </location>
</feature>
<accession>A0A5P8M376</accession>
<evidence type="ECO:0000256" key="7">
    <source>
        <dbReference type="SAM" id="Phobius"/>
    </source>
</evidence>
<dbReference type="PRINTS" id="PR01036">
    <property type="entry name" value="TCRTETB"/>
</dbReference>
<keyword evidence="4 7" id="KW-0812">Transmembrane</keyword>
<feature type="transmembrane region" description="Helical" evidence="7">
    <location>
        <begin position="353"/>
        <end position="375"/>
    </location>
</feature>
<dbReference type="InterPro" id="IPR020846">
    <property type="entry name" value="MFS_dom"/>
</dbReference>
<keyword evidence="3" id="KW-1003">Cell membrane</keyword>
<dbReference type="InterPro" id="IPR011701">
    <property type="entry name" value="MFS"/>
</dbReference>
<feature type="transmembrane region" description="Helical" evidence="7">
    <location>
        <begin position="37"/>
        <end position="63"/>
    </location>
</feature>